<accession>A0A941INC4</accession>
<dbReference type="EMBL" id="JAGSOG010000040">
    <property type="protein sequence ID" value="MBR7833819.1"/>
    <property type="molecule type" value="Genomic_DNA"/>
</dbReference>
<proteinExistence type="inferred from homology"/>
<keyword evidence="9" id="KW-1185">Reference proteome</keyword>
<evidence type="ECO:0000256" key="5">
    <source>
        <dbReference type="ARBA" id="ARBA00023204"/>
    </source>
</evidence>
<evidence type="ECO:0000256" key="3">
    <source>
        <dbReference type="ARBA" id="ARBA00022763"/>
    </source>
</evidence>
<feature type="region of interest" description="Disordered" evidence="7">
    <location>
        <begin position="1"/>
        <end position="34"/>
    </location>
</feature>
<sequence>MTKEDAGSWVRPTGSWASSAANRTSMQGNRSRDTKPELAIRKLLHAAGLRYRVDRSPLKGVRRRADIIFGPAKVAVFVDGCFWHGCPEHFVPPKTNPGYWDGKIGGNRERDRATDALLTAAGWSVLRYWEHESPEDCARRIADEVAARRPGPTAR</sequence>
<gene>
    <name evidence="8" type="ORF">KDL01_11115</name>
</gene>
<keyword evidence="1" id="KW-0540">Nuclease</keyword>
<dbReference type="GO" id="GO:0016787">
    <property type="term" value="F:hydrolase activity"/>
    <property type="evidence" value="ECO:0007669"/>
    <property type="project" value="UniProtKB-KW"/>
</dbReference>
<evidence type="ECO:0000256" key="6">
    <source>
        <dbReference type="ARBA" id="ARBA00029466"/>
    </source>
</evidence>
<dbReference type="GO" id="GO:0006298">
    <property type="term" value="P:mismatch repair"/>
    <property type="evidence" value="ECO:0007669"/>
    <property type="project" value="InterPro"/>
</dbReference>
<dbReference type="CDD" id="cd00221">
    <property type="entry name" value="Vsr"/>
    <property type="match status" value="1"/>
</dbReference>
<dbReference type="GO" id="GO:0004519">
    <property type="term" value="F:endonuclease activity"/>
    <property type="evidence" value="ECO:0007669"/>
    <property type="project" value="UniProtKB-KW"/>
</dbReference>
<feature type="compositionally biased region" description="Polar residues" evidence="7">
    <location>
        <begin position="15"/>
        <end position="29"/>
    </location>
</feature>
<evidence type="ECO:0000313" key="8">
    <source>
        <dbReference type="EMBL" id="MBR7833819.1"/>
    </source>
</evidence>
<comment type="caution">
    <text evidence="8">The sequence shown here is derived from an EMBL/GenBank/DDBJ whole genome shotgun (WGS) entry which is preliminary data.</text>
</comment>
<organism evidence="8 9">
    <name type="scientific">Actinospica durhamensis</name>
    <dbReference type="NCBI Taxonomy" id="1508375"/>
    <lineage>
        <taxon>Bacteria</taxon>
        <taxon>Bacillati</taxon>
        <taxon>Actinomycetota</taxon>
        <taxon>Actinomycetes</taxon>
        <taxon>Catenulisporales</taxon>
        <taxon>Actinospicaceae</taxon>
        <taxon>Actinospica</taxon>
    </lineage>
</organism>
<dbReference type="Pfam" id="PF03852">
    <property type="entry name" value="Vsr"/>
    <property type="match status" value="1"/>
</dbReference>
<name>A0A941INC4_9ACTN</name>
<evidence type="ECO:0000256" key="7">
    <source>
        <dbReference type="SAM" id="MobiDB-lite"/>
    </source>
</evidence>
<dbReference type="Proteomes" id="UP000675781">
    <property type="component" value="Unassembled WGS sequence"/>
</dbReference>
<keyword evidence="5" id="KW-0234">DNA repair</keyword>
<comment type="similarity">
    <text evidence="6">Belongs to the Vsr family.</text>
</comment>
<evidence type="ECO:0000313" key="9">
    <source>
        <dbReference type="Proteomes" id="UP000675781"/>
    </source>
</evidence>
<evidence type="ECO:0000256" key="1">
    <source>
        <dbReference type="ARBA" id="ARBA00022722"/>
    </source>
</evidence>
<reference evidence="8" key="1">
    <citation type="submission" date="2021-04" db="EMBL/GenBank/DDBJ databases">
        <title>Genome based classification of Actinospica acidithermotolerans sp. nov., an actinobacterium isolated from an Indonesian hot spring.</title>
        <authorList>
            <person name="Kusuma A.B."/>
            <person name="Putra K.E."/>
            <person name="Nafisah S."/>
            <person name="Loh J."/>
            <person name="Nouioui I."/>
            <person name="Goodfellow M."/>
        </authorList>
    </citation>
    <scope>NUCLEOTIDE SEQUENCE</scope>
    <source>
        <strain evidence="8">CSCA 57</strain>
    </source>
</reference>
<keyword evidence="2 8" id="KW-0255">Endonuclease</keyword>
<dbReference type="NCBIfam" id="TIGR00632">
    <property type="entry name" value="vsr"/>
    <property type="match status" value="1"/>
</dbReference>
<evidence type="ECO:0000256" key="4">
    <source>
        <dbReference type="ARBA" id="ARBA00022801"/>
    </source>
</evidence>
<dbReference type="SUPFAM" id="SSF52980">
    <property type="entry name" value="Restriction endonuclease-like"/>
    <property type="match status" value="1"/>
</dbReference>
<dbReference type="Gene3D" id="3.40.960.10">
    <property type="entry name" value="VSR Endonuclease"/>
    <property type="match status" value="1"/>
</dbReference>
<dbReference type="InterPro" id="IPR011335">
    <property type="entry name" value="Restrct_endonuc-II-like"/>
</dbReference>
<keyword evidence="3" id="KW-0227">DNA damage</keyword>
<evidence type="ECO:0000256" key="2">
    <source>
        <dbReference type="ARBA" id="ARBA00022759"/>
    </source>
</evidence>
<keyword evidence="4" id="KW-0378">Hydrolase</keyword>
<dbReference type="InterPro" id="IPR004603">
    <property type="entry name" value="DNA_mismatch_endonuc_vsr"/>
</dbReference>
<dbReference type="AlphaFoldDB" id="A0A941INC4"/>
<protein>
    <submittedName>
        <fullName evidence="8">Very short patch repair endonuclease</fullName>
    </submittedName>
</protein>